<keyword evidence="2" id="KW-0238">DNA-binding</keyword>
<dbReference type="InterPro" id="IPR018060">
    <property type="entry name" value="HTH_AraC"/>
</dbReference>
<name>A0A371IM61_9FIRM</name>
<keyword evidence="1" id="KW-0805">Transcription regulation</keyword>
<dbReference type="PRINTS" id="PR00032">
    <property type="entry name" value="HTHARAC"/>
</dbReference>
<dbReference type="InterPro" id="IPR053142">
    <property type="entry name" value="PchR_regulatory_protein"/>
</dbReference>
<dbReference type="Gene3D" id="1.10.10.60">
    <property type="entry name" value="Homeodomain-like"/>
    <property type="match status" value="1"/>
</dbReference>
<accession>A0A371IM61</accession>
<evidence type="ECO:0000313" key="5">
    <source>
        <dbReference type="EMBL" id="RDY21526.1"/>
    </source>
</evidence>
<dbReference type="InterPro" id="IPR018062">
    <property type="entry name" value="HTH_AraC-typ_CS"/>
</dbReference>
<evidence type="ECO:0000256" key="3">
    <source>
        <dbReference type="ARBA" id="ARBA00023163"/>
    </source>
</evidence>
<dbReference type="SMART" id="SM00342">
    <property type="entry name" value="HTH_ARAC"/>
    <property type="match status" value="1"/>
</dbReference>
<dbReference type="InterPro" id="IPR009057">
    <property type="entry name" value="Homeodomain-like_sf"/>
</dbReference>
<dbReference type="PROSITE" id="PS00041">
    <property type="entry name" value="HTH_ARAC_FAMILY_1"/>
    <property type="match status" value="1"/>
</dbReference>
<reference evidence="5 6" key="1">
    <citation type="journal article" date="2016" name="Genome Announc.">
        <title>Draft Genome Sequence of Criibacterium bergeronii gen. nov., sp. nov., Strain CCRI-22567T, Isolated from a Vaginal Sample from a Woman with Bacterial Vaginosis.</title>
        <authorList>
            <person name="Maheux A.F."/>
            <person name="Berube E."/>
            <person name="Boudreau D.K."/>
            <person name="Raymond F."/>
            <person name="Corbeil J."/>
            <person name="Roy P.H."/>
            <person name="Boissinot M."/>
            <person name="Omar R.F."/>
        </authorList>
    </citation>
    <scope>NUCLEOTIDE SEQUENCE [LARGE SCALE GENOMIC DNA]</scope>
    <source>
        <strain evidence="5 6">CCRI-22567</strain>
    </source>
</reference>
<dbReference type="GO" id="GO:0003700">
    <property type="term" value="F:DNA-binding transcription factor activity"/>
    <property type="evidence" value="ECO:0007669"/>
    <property type="project" value="InterPro"/>
</dbReference>
<dbReference type="InterPro" id="IPR020449">
    <property type="entry name" value="Tscrpt_reg_AraC-type_HTH"/>
</dbReference>
<dbReference type="AlphaFoldDB" id="A0A371IM61"/>
<organism evidence="5 6">
    <name type="scientific">Criibacterium bergeronii</name>
    <dbReference type="NCBI Taxonomy" id="1871336"/>
    <lineage>
        <taxon>Bacteria</taxon>
        <taxon>Bacillati</taxon>
        <taxon>Bacillota</taxon>
        <taxon>Clostridia</taxon>
        <taxon>Peptostreptococcales</taxon>
        <taxon>Filifactoraceae</taxon>
        <taxon>Criibacterium</taxon>
    </lineage>
</organism>
<gene>
    <name evidence="5" type="ORF">BBG48_004015</name>
</gene>
<dbReference type="PROSITE" id="PS01124">
    <property type="entry name" value="HTH_ARAC_FAMILY_2"/>
    <property type="match status" value="1"/>
</dbReference>
<protein>
    <submittedName>
        <fullName evidence="5">AraC family transcriptional regulator</fullName>
    </submittedName>
</protein>
<dbReference type="PANTHER" id="PTHR47893">
    <property type="entry name" value="REGULATORY PROTEIN PCHR"/>
    <property type="match status" value="1"/>
</dbReference>
<evidence type="ECO:0000256" key="2">
    <source>
        <dbReference type="ARBA" id="ARBA00023125"/>
    </source>
</evidence>
<evidence type="ECO:0000259" key="4">
    <source>
        <dbReference type="PROSITE" id="PS01124"/>
    </source>
</evidence>
<dbReference type="Pfam" id="PF12833">
    <property type="entry name" value="HTH_18"/>
    <property type="match status" value="1"/>
</dbReference>
<dbReference type="GO" id="GO:0043565">
    <property type="term" value="F:sequence-specific DNA binding"/>
    <property type="evidence" value="ECO:0007669"/>
    <property type="project" value="InterPro"/>
</dbReference>
<dbReference type="SUPFAM" id="SSF46689">
    <property type="entry name" value="Homeodomain-like"/>
    <property type="match status" value="1"/>
</dbReference>
<keyword evidence="3" id="KW-0804">Transcription</keyword>
<sequence>MLIMNRSHQSFLQQNGSTLLEKEAEICGFKTYQFRSSNGYGKTSIFELGSRATISFSDHLYYNDFEYAVLSEDSVVIHQYDSILTDNRFRIGQVHTGMQYIERTAENEVQRYIIKKGTPAKTIGIQLMPEYYDYYLKKEFNIGYSVFEEMLHCNTREMCIPSLSAVFHQILGFRGDDISSTIFYRAKIDEAVSLLFQNAKRAKSGAAISKTDYRSIINIVEYMAQNVDIALSLGEMAECAYMSPAKFKYTFQSVMGHSFSEHFFLLRMAKACDLLLNSNEYITAIAQSVGYKNVGSFSTQFKRYAGILPSEYRATKVR</sequence>
<proteinExistence type="predicted"/>
<evidence type="ECO:0000313" key="6">
    <source>
        <dbReference type="Proteomes" id="UP000093352"/>
    </source>
</evidence>
<dbReference type="EMBL" id="MBEW02000006">
    <property type="protein sequence ID" value="RDY21526.1"/>
    <property type="molecule type" value="Genomic_DNA"/>
</dbReference>
<dbReference type="STRING" id="1871336.BBG48_02035"/>
<keyword evidence="6" id="KW-1185">Reference proteome</keyword>
<evidence type="ECO:0000256" key="1">
    <source>
        <dbReference type="ARBA" id="ARBA00023015"/>
    </source>
</evidence>
<comment type="caution">
    <text evidence="5">The sequence shown here is derived from an EMBL/GenBank/DDBJ whole genome shotgun (WGS) entry which is preliminary data.</text>
</comment>
<dbReference type="PANTHER" id="PTHR47893:SF1">
    <property type="entry name" value="REGULATORY PROTEIN PCHR"/>
    <property type="match status" value="1"/>
</dbReference>
<feature type="domain" description="HTH araC/xylS-type" evidence="4">
    <location>
        <begin position="217"/>
        <end position="315"/>
    </location>
</feature>
<dbReference type="Proteomes" id="UP000093352">
    <property type="component" value="Unassembled WGS sequence"/>
</dbReference>